<proteinExistence type="predicted"/>
<organism evidence="1 2">
    <name type="scientific">Nocardioides daedukensis</name>
    <dbReference type="NCBI Taxonomy" id="634462"/>
    <lineage>
        <taxon>Bacteria</taxon>
        <taxon>Bacillati</taxon>
        <taxon>Actinomycetota</taxon>
        <taxon>Actinomycetes</taxon>
        <taxon>Propionibacteriales</taxon>
        <taxon>Nocardioidaceae</taxon>
        <taxon>Nocardioides</taxon>
    </lineage>
</organism>
<dbReference type="InterPro" id="IPR021243">
    <property type="entry name" value="DUF2804"/>
</dbReference>
<dbReference type="AlphaFoldDB" id="A0A7Y9S354"/>
<evidence type="ECO:0008006" key="3">
    <source>
        <dbReference type="Google" id="ProtNLM"/>
    </source>
</evidence>
<keyword evidence="2" id="KW-1185">Reference proteome</keyword>
<dbReference type="PANTHER" id="PTHR35868:SF3">
    <property type="entry name" value="DUF2804 DOMAIN-CONTAINING PROTEIN"/>
    <property type="match status" value="1"/>
</dbReference>
<comment type="caution">
    <text evidence="1">The sequence shown here is derived from an EMBL/GenBank/DDBJ whole genome shotgun (WGS) entry which is preliminary data.</text>
</comment>
<sequence length="325" mass="36118">MPRELTEPADLCLPHGRLNPEAIGWSRTPLHTANLRGWGRNKRWEYWGIVTPTHIVGVVVSSLDYAGVHSLYVLDRATGRELSPEAVVPLARGTVLPPTSGVGTAYARGKDFEIRIAQPGDGSVRLTAQAEDVALDLRIGAGNDALGVLVPWSERRFQYTLKDVGRPVDGTLTIEGVEHPVSSADSFAVLDHGRGKWPYSMTWNWAAGSRPGGDLAINLGGKWTDRTGQSENGLFVDGWLHKIHEDLRWTYDRSEWLKPWRIDGERVQVEFTPFHERVATTNLLVLAGETHQCFGHFSGWASTDEGERVDLDGLVGWAEEARNRW</sequence>
<dbReference type="Proteomes" id="UP000540656">
    <property type="component" value="Unassembled WGS sequence"/>
</dbReference>
<evidence type="ECO:0000313" key="2">
    <source>
        <dbReference type="Proteomes" id="UP000540656"/>
    </source>
</evidence>
<name>A0A7Y9S354_9ACTN</name>
<evidence type="ECO:0000313" key="1">
    <source>
        <dbReference type="EMBL" id="NYG59208.1"/>
    </source>
</evidence>
<accession>A0A7Y9S354</accession>
<dbReference type="RefSeq" id="WP_218855475.1">
    <property type="nucleotide sequence ID" value="NZ_JACCAA010000001.1"/>
</dbReference>
<dbReference type="SUPFAM" id="SSF159245">
    <property type="entry name" value="AttH-like"/>
    <property type="match status" value="1"/>
</dbReference>
<dbReference type="PANTHER" id="PTHR35868">
    <property type="entry name" value="DUF2804 DOMAIN-CONTAINING PROTEIN-RELATED"/>
    <property type="match status" value="1"/>
</dbReference>
<reference evidence="1 2" key="1">
    <citation type="submission" date="2020-07" db="EMBL/GenBank/DDBJ databases">
        <title>Sequencing the genomes of 1000 actinobacteria strains.</title>
        <authorList>
            <person name="Klenk H.-P."/>
        </authorList>
    </citation>
    <scope>NUCLEOTIDE SEQUENCE [LARGE SCALE GENOMIC DNA]</scope>
    <source>
        <strain evidence="1 2">DSM 23819</strain>
    </source>
</reference>
<dbReference type="Pfam" id="PF10974">
    <property type="entry name" value="DUF2804"/>
    <property type="match status" value="1"/>
</dbReference>
<dbReference type="EMBL" id="JACCAA010000001">
    <property type="protein sequence ID" value="NYG59208.1"/>
    <property type="molecule type" value="Genomic_DNA"/>
</dbReference>
<protein>
    <recommendedName>
        <fullName evidence="3">DUF2804 domain-containing protein</fullName>
    </recommendedName>
</protein>
<gene>
    <name evidence="1" type="ORF">BJ980_002131</name>
</gene>